<dbReference type="Proteomes" id="UP000192223">
    <property type="component" value="Unplaced"/>
</dbReference>
<keyword evidence="4" id="KW-1185">Reference proteome</keyword>
<dbReference type="PRINTS" id="PR00947">
    <property type="entry name" value="CUTICLE"/>
</dbReference>
<dbReference type="GO" id="GO:0005615">
    <property type="term" value="C:extracellular space"/>
    <property type="evidence" value="ECO:0007669"/>
    <property type="project" value="TreeGrafter"/>
</dbReference>
<dbReference type="PANTHER" id="PTHR12236:SF95">
    <property type="entry name" value="CUTICULAR PROTEIN 76BD, ISOFORM C-RELATED"/>
    <property type="match status" value="1"/>
</dbReference>
<evidence type="ECO:0000256" key="3">
    <source>
        <dbReference type="SAM" id="SignalP"/>
    </source>
</evidence>
<dbReference type="STRING" id="224129.A0A1W4WQJ1"/>
<dbReference type="PROSITE" id="PS00233">
    <property type="entry name" value="CHIT_BIND_RR_1"/>
    <property type="match status" value="1"/>
</dbReference>
<dbReference type="RefSeq" id="XP_018322300.1">
    <property type="nucleotide sequence ID" value="XM_018466798.1"/>
</dbReference>
<dbReference type="InterPro" id="IPR031311">
    <property type="entry name" value="CHIT_BIND_RR_consensus"/>
</dbReference>
<sequence>MFFKVVALASVLAVCSAYPGIISFASGGHGLGDDLGHGSISGGTSYVSGGLVSHGAVAVGGGHGGYDGGHHEHIVDYHAPAHYSFNYGVADHKTGDNKHQHEERDGDVVKGEYSLHEPDGTIRTVKYTADKHNGFNAVVIRQGHAD</sequence>
<feature type="signal peptide" evidence="3">
    <location>
        <begin position="1"/>
        <end position="17"/>
    </location>
</feature>
<dbReference type="InterPro" id="IPR051217">
    <property type="entry name" value="Insect_Cuticle_Struc_Prot"/>
</dbReference>
<dbReference type="GO" id="GO:0042302">
    <property type="term" value="F:structural constituent of cuticle"/>
    <property type="evidence" value="ECO:0007669"/>
    <property type="project" value="UniProtKB-UniRule"/>
</dbReference>
<dbReference type="OrthoDB" id="8192957at2759"/>
<dbReference type="PROSITE" id="PS51155">
    <property type="entry name" value="CHIT_BIND_RR_2"/>
    <property type="match status" value="1"/>
</dbReference>
<keyword evidence="1 2" id="KW-0193">Cuticle</keyword>
<protein>
    <submittedName>
        <fullName evidence="5">Adult-specific cuticular protein ACP-20-like</fullName>
    </submittedName>
</protein>
<feature type="chain" id="PRO_5010737305" evidence="3">
    <location>
        <begin position="18"/>
        <end position="146"/>
    </location>
</feature>
<proteinExistence type="predicted"/>
<dbReference type="GO" id="GO:0031012">
    <property type="term" value="C:extracellular matrix"/>
    <property type="evidence" value="ECO:0007669"/>
    <property type="project" value="TreeGrafter"/>
</dbReference>
<reference evidence="5" key="1">
    <citation type="submission" date="2025-08" db="UniProtKB">
        <authorList>
            <consortium name="RefSeq"/>
        </authorList>
    </citation>
    <scope>IDENTIFICATION</scope>
    <source>
        <tissue evidence="5">Entire body</tissue>
    </source>
</reference>
<accession>A0A1W4WQJ1</accession>
<dbReference type="GeneID" id="108735013"/>
<evidence type="ECO:0000256" key="1">
    <source>
        <dbReference type="ARBA" id="ARBA00022460"/>
    </source>
</evidence>
<organism evidence="4 5">
    <name type="scientific">Agrilus planipennis</name>
    <name type="common">Emerald ash borer</name>
    <name type="synonym">Agrilus marcopoli</name>
    <dbReference type="NCBI Taxonomy" id="224129"/>
    <lineage>
        <taxon>Eukaryota</taxon>
        <taxon>Metazoa</taxon>
        <taxon>Ecdysozoa</taxon>
        <taxon>Arthropoda</taxon>
        <taxon>Hexapoda</taxon>
        <taxon>Insecta</taxon>
        <taxon>Pterygota</taxon>
        <taxon>Neoptera</taxon>
        <taxon>Endopterygota</taxon>
        <taxon>Coleoptera</taxon>
        <taxon>Polyphaga</taxon>
        <taxon>Elateriformia</taxon>
        <taxon>Buprestoidea</taxon>
        <taxon>Buprestidae</taxon>
        <taxon>Agrilinae</taxon>
        <taxon>Agrilus</taxon>
    </lineage>
</organism>
<name>A0A1W4WQJ1_AGRPL</name>
<dbReference type="FunCoup" id="A0A1W4WQJ1">
    <property type="interactions" value="28"/>
</dbReference>
<evidence type="ECO:0000313" key="4">
    <source>
        <dbReference type="Proteomes" id="UP000192223"/>
    </source>
</evidence>
<dbReference type="KEGG" id="apln:108735013"/>
<dbReference type="PANTHER" id="PTHR12236">
    <property type="entry name" value="STRUCTURAL CONTITUENT OF CUTICLE"/>
    <property type="match status" value="1"/>
</dbReference>
<evidence type="ECO:0000256" key="2">
    <source>
        <dbReference type="PROSITE-ProRule" id="PRU00497"/>
    </source>
</evidence>
<evidence type="ECO:0000313" key="5">
    <source>
        <dbReference type="RefSeq" id="XP_018322300.1"/>
    </source>
</evidence>
<dbReference type="AlphaFoldDB" id="A0A1W4WQJ1"/>
<dbReference type="Pfam" id="PF00379">
    <property type="entry name" value="Chitin_bind_4"/>
    <property type="match status" value="1"/>
</dbReference>
<gene>
    <name evidence="5" type="primary">LOC108735013</name>
</gene>
<keyword evidence="3" id="KW-0732">Signal</keyword>
<dbReference type="InParanoid" id="A0A1W4WQJ1"/>
<dbReference type="InterPro" id="IPR000618">
    <property type="entry name" value="Insect_cuticle"/>
</dbReference>